<feature type="compositionally biased region" description="Acidic residues" evidence="1">
    <location>
        <begin position="32"/>
        <end position="42"/>
    </location>
</feature>
<evidence type="ECO:0000256" key="1">
    <source>
        <dbReference type="SAM" id="MobiDB-lite"/>
    </source>
</evidence>
<keyword evidence="3" id="KW-1185">Reference proteome</keyword>
<dbReference type="EMBL" id="FMAG01000006">
    <property type="protein sequence ID" value="SCB41261.1"/>
    <property type="molecule type" value="Genomic_DNA"/>
</dbReference>
<dbReference type="AlphaFoldDB" id="A0A1C3WMQ1"/>
<evidence type="ECO:0000313" key="3">
    <source>
        <dbReference type="Proteomes" id="UP000199101"/>
    </source>
</evidence>
<evidence type="ECO:0000313" key="2">
    <source>
        <dbReference type="EMBL" id="SCB41261.1"/>
    </source>
</evidence>
<name>A0A1C3WMQ1_9HYPH</name>
<protein>
    <submittedName>
        <fullName evidence="2">Uncharacterized protein</fullName>
    </submittedName>
</protein>
<proteinExistence type="predicted"/>
<sequence length="140" mass="15818">MQTQPRKLHVFIASFETEGQALTYSQPHWEPEPSEEASDEEYQAWEDRNPLWPMKRELGDAELDEDFIETIWAVDDGLTSLDWKYLSGRLETADVEACKAIAPSRSSTLILIDEPGLGGLDFKPSSTSTITYCGSYPQRS</sequence>
<dbReference type="RefSeq" id="WP_092715484.1">
    <property type="nucleotide sequence ID" value="NZ_FMAG01000006.1"/>
</dbReference>
<gene>
    <name evidence="2" type="ORF">GA0061103_5791</name>
</gene>
<feature type="region of interest" description="Disordered" evidence="1">
    <location>
        <begin position="22"/>
        <end position="42"/>
    </location>
</feature>
<accession>A0A1C3WMQ1</accession>
<organism evidence="2 3">
    <name type="scientific">Rhizobium multihospitium</name>
    <dbReference type="NCBI Taxonomy" id="410764"/>
    <lineage>
        <taxon>Bacteria</taxon>
        <taxon>Pseudomonadati</taxon>
        <taxon>Pseudomonadota</taxon>
        <taxon>Alphaproteobacteria</taxon>
        <taxon>Hyphomicrobiales</taxon>
        <taxon>Rhizobiaceae</taxon>
        <taxon>Rhizobium/Agrobacterium group</taxon>
        <taxon>Rhizobium</taxon>
    </lineage>
</organism>
<reference evidence="3" key="1">
    <citation type="submission" date="2016-08" db="EMBL/GenBank/DDBJ databases">
        <authorList>
            <person name="Varghese N."/>
            <person name="Submissions Spin"/>
        </authorList>
    </citation>
    <scope>NUCLEOTIDE SEQUENCE [LARGE SCALE GENOMIC DNA]</scope>
    <source>
        <strain evidence="3">HAMBI 2975</strain>
    </source>
</reference>
<dbReference type="OrthoDB" id="7018911at2"/>
<dbReference type="Proteomes" id="UP000199101">
    <property type="component" value="Unassembled WGS sequence"/>
</dbReference>